<dbReference type="InterPro" id="IPR004378">
    <property type="entry name" value="F420H2_quin_Rdtase"/>
</dbReference>
<evidence type="ECO:0000313" key="4">
    <source>
        <dbReference type="Proteomes" id="UP001141259"/>
    </source>
</evidence>
<gene>
    <name evidence="3" type="ORF">NZH93_03335</name>
</gene>
<dbReference type="PANTHER" id="PTHR39428:SF3">
    <property type="entry name" value="DEAZAFLAVIN-DEPENDENT NITROREDUCTASE"/>
    <property type="match status" value="1"/>
</dbReference>
<comment type="catalytic activity">
    <reaction evidence="2">
        <text>oxidized coenzyme F420-(gamma-L-Glu)(n) + a quinol + H(+) = reduced coenzyme F420-(gamma-L-Glu)(n) + a quinone</text>
        <dbReference type="Rhea" id="RHEA:39663"/>
        <dbReference type="Rhea" id="RHEA-COMP:12939"/>
        <dbReference type="Rhea" id="RHEA-COMP:14378"/>
        <dbReference type="ChEBI" id="CHEBI:15378"/>
        <dbReference type="ChEBI" id="CHEBI:24646"/>
        <dbReference type="ChEBI" id="CHEBI:132124"/>
        <dbReference type="ChEBI" id="CHEBI:133980"/>
        <dbReference type="ChEBI" id="CHEBI:139511"/>
    </reaction>
</comment>
<comment type="caution">
    <text evidence="3">The sequence shown here is derived from an EMBL/GenBank/DDBJ whole genome shotgun (WGS) entry which is preliminary data.</text>
</comment>
<evidence type="ECO:0000256" key="1">
    <source>
        <dbReference type="ARBA" id="ARBA00008710"/>
    </source>
</evidence>
<protein>
    <submittedName>
        <fullName evidence="3">Nitroreductase family deazaflavin-dependent oxidoreductase</fullName>
    </submittedName>
</protein>
<evidence type="ECO:0000256" key="2">
    <source>
        <dbReference type="ARBA" id="ARBA00049106"/>
    </source>
</evidence>
<dbReference type="GO" id="GO:0016491">
    <property type="term" value="F:oxidoreductase activity"/>
    <property type="evidence" value="ECO:0007669"/>
    <property type="project" value="InterPro"/>
</dbReference>
<reference evidence="3" key="1">
    <citation type="submission" date="2022-08" db="EMBL/GenBank/DDBJ databases">
        <authorList>
            <person name="Tistechok S."/>
            <person name="Samborskyy M."/>
            <person name="Roman I."/>
        </authorList>
    </citation>
    <scope>NUCLEOTIDE SEQUENCE</scope>
    <source>
        <strain evidence="3">DSM 103496</strain>
    </source>
</reference>
<sequence length="146" mass="16270">MSDETVALSPTSWVQDQTKKILETGTTEGIKVLGAPIVLLTLRGAKTGALRYTPVMRVEHEGRYAVVASKGGAAEHPTWYHNIKAHPEFALQDKTVKKTYAAREVEGEERAEWWERAVAAFPSYAGYQTKTERQIPVFVLEPQDNA</sequence>
<dbReference type="Gene3D" id="2.30.110.10">
    <property type="entry name" value="Electron Transport, Fmn-binding Protein, Chain A"/>
    <property type="match status" value="1"/>
</dbReference>
<dbReference type="GO" id="GO:0070967">
    <property type="term" value="F:coenzyme F420 binding"/>
    <property type="evidence" value="ECO:0007669"/>
    <property type="project" value="TreeGrafter"/>
</dbReference>
<dbReference type="PANTHER" id="PTHR39428">
    <property type="entry name" value="F420H(2)-DEPENDENT QUINONE REDUCTASE RV1261C"/>
    <property type="match status" value="1"/>
</dbReference>
<proteinExistence type="inferred from homology"/>
<dbReference type="InterPro" id="IPR012349">
    <property type="entry name" value="Split_barrel_FMN-bd"/>
</dbReference>
<dbReference type="GO" id="GO:0005886">
    <property type="term" value="C:plasma membrane"/>
    <property type="evidence" value="ECO:0007669"/>
    <property type="project" value="TreeGrafter"/>
</dbReference>
<comment type="similarity">
    <text evidence="1">Belongs to the F420H(2)-dependent quinone reductase family.</text>
</comment>
<dbReference type="Pfam" id="PF04075">
    <property type="entry name" value="F420H2_quin_red"/>
    <property type="match status" value="1"/>
</dbReference>
<dbReference type="AlphaFoldDB" id="A0A9X2ZXZ0"/>
<accession>A0A9X2ZXZ0</accession>
<organism evidence="3 4">
    <name type="scientific">Umezawaea endophytica</name>
    <dbReference type="NCBI Taxonomy" id="1654476"/>
    <lineage>
        <taxon>Bacteria</taxon>
        <taxon>Bacillati</taxon>
        <taxon>Actinomycetota</taxon>
        <taxon>Actinomycetes</taxon>
        <taxon>Pseudonocardiales</taxon>
        <taxon>Pseudonocardiaceae</taxon>
        <taxon>Umezawaea</taxon>
    </lineage>
</organism>
<keyword evidence="4" id="KW-1185">Reference proteome</keyword>
<dbReference type="EMBL" id="JANYMP010000001">
    <property type="protein sequence ID" value="MCS7475874.1"/>
    <property type="molecule type" value="Genomic_DNA"/>
</dbReference>
<dbReference type="Proteomes" id="UP001141259">
    <property type="component" value="Unassembled WGS sequence"/>
</dbReference>
<evidence type="ECO:0000313" key="3">
    <source>
        <dbReference type="EMBL" id="MCS7475874.1"/>
    </source>
</evidence>
<name>A0A9X2ZXZ0_9PSEU</name>
<dbReference type="RefSeq" id="WP_259621373.1">
    <property type="nucleotide sequence ID" value="NZ_JANYMP010000001.1"/>
</dbReference>
<dbReference type="NCBIfam" id="TIGR00026">
    <property type="entry name" value="hi_GC_TIGR00026"/>
    <property type="match status" value="1"/>
</dbReference>